<comment type="caution">
    <text evidence="2">The sequence shown here is derived from an EMBL/GenBank/DDBJ whole genome shotgun (WGS) entry which is preliminary data.</text>
</comment>
<dbReference type="EMBL" id="JAAIWM010000004">
    <property type="protein sequence ID" value="NEY72509.1"/>
    <property type="molecule type" value="Genomic_DNA"/>
</dbReference>
<dbReference type="SUPFAM" id="SSF53187">
    <property type="entry name" value="Zn-dependent exopeptidases"/>
    <property type="match status" value="1"/>
</dbReference>
<evidence type="ECO:0000313" key="3">
    <source>
        <dbReference type="Proteomes" id="UP000481043"/>
    </source>
</evidence>
<dbReference type="Gene3D" id="3.40.630.10">
    <property type="entry name" value="Zn peptidases"/>
    <property type="match status" value="1"/>
</dbReference>
<dbReference type="AlphaFoldDB" id="A0A6M0Q9V3"/>
<dbReference type="Gene3D" id="3.50.30.30">
    <property type="match status" value="1"/>
</dbReference>
<evidence type="ECO:0000259" key="1">
    <source>
        <dbReference type="Pfam" id="PF04389"/>
    </source>
</evidence>
<dbReference type="InterPro" id="IPR007484">
    <property type="entry name" value="Peptidase_M28"/>
</dbReference>
<dbReference type="SUPFAM" id="SSF52025">
    <property type="entry name" value="PA domain"/>
    <property type="match status" value="1"/>
</dbReference>
<protein>
    <submittedName>
        <fullName evidence="2">M28 family peptidase</fullName>
    </submittedName>
</protein>
<dbReference type="Proteomes" id="UP000481043">
    <property type="component" value="Unassembled WGS sequence"/>
</dbReference>
<feature type="domain" description="Peptidase M28" evidence="1">
    <location>
        <begin position="232"/>
        <end position="420"/>
    </location>
</feature>
<organism evidence="2 3">
    <name type="scientific">Bacillus mesophilus</name>
    <dbReference type="NCBI Taxonomy" id="1808955"/>
    <lineage>
        <taxon>Bacteria</taxon>
        <taxon>Bacillati</taxon>
        <taxon>Bacillota</taxon>
        <taxon>Bacilli</taxon>
        <taxon>Bacillales</taxon>
        <taxon>Bacillaceae</taxon>
        <taxon>Bacillus</taxon>
    </lineage>
</organism>
<sequence>MVINQLEKQLSDEISTENLKSVLNRFSTLVRESGSEDERIAFRFLQNQLEEWKIPYTLHKPKLYISIPKQAEIKLLAPHEGVIKAKTPSFSVSTGSELKSGEIVYVPTHQAKSMNDIFGVIKTNQIEQDLSGKIVLTEGFPMPGKLPYFTELGAIGAIFISPGHNIHDGICTPIWGAPDLDNMNNEPKIPVLAINQEDGKHLQTLLKDQQVNLQFRTQLDKGWIECPLIDIMIQGTEEPEKYLLLHGHVDSWSVGIGDNATGDAALLEMARLLHNHRNQLRRSVRIALWPGHSTGRYAGSTWFADQFGISLEKNCIAQVNCDSPGCRWATSYQYLEWMSEANEFCVETIKESIGEEAKGVRPLRSGDYSFDNIGITSFLMLSSSMPEELADEKGYYPVGGCGGNIAWHTEDDVMEIADIDILKKDITMYLAAVTRVVNAKLLPFKFTDTVTEFIETIKQYQGFAGTDFDFSEMLDEATRLQEDLQLFYQRASLANEFTEFNEKIVILARILVPINYTRVGKFRHDPAQAISPLPDIAPVVELQGIDKDSHYYHVLQTHLRRGSNRIIWSFLQAREVVNT</sequence>
<proteinExistence type="predicted"/>
<reference evidence="2 3" key="1">
    <citation type="submission" date="2020-02" db="EMBL/GenBank/DDBJ databases">
        <title>Bacillus aquiflavi sp. nov., isolated from yellow water of strong flavor Chinese baijiu in Yibin region of China.</title>
        <authorList>
            <person name="Xie J."/>
        </authorList>
    </citation>
    <scope>NUCLEOTIDE SEQUENCE [LARGE SCALE GENOMIC DNA]</scope>
    <source>
        <strain evidence="2 3">SA4</strain>
    </source>
</reference>
<dbReference type="Pfam" id="PF04389">
    <property type="entry name" value="Peptidase_M28"/>
    <property type="match status" value="1"/>
</dbReference>
<keyword evidence="3" id="KW-1185">Reference proteome</keyword>
<dbReference type="RefSeq" id="WP_163179981.1">
    <property type="nucleotide sequence ID" value="NZ_JAAIWM010000004.1"/>
</dbReference>
<dbReference type="InterPro" id="IPR039373">
    <property type="entry name" value="Peptidase_M28B"/>
</dbReference>
<dbReference type="PANTHER" id="PTHR10404">
    <property type="entry name" value="N-ACETYLATED-ALPHA-LINKED ACIDIC DIPEPTIDASE"/>
    <property type="match status" value="1"/>
</dbReference>
<dbReference type="InterPro" id="IPR046450">
    <property type="entry name" value="PA_dom_sf"/>
</dbReference>
<dbReference type="PANTHER" id="PTHR10404:SF46">
    <property type="entry name" value="VACUOLAR PROTEIN SORTING-ASSOCIATED PROTEIN 70"/>
    <property type="match status" value="1"/>
</dbReference>
<evidence type="ECO:0000313" key="2">
    <source>
        <dbReference type="EMBL" id="NEY72509.1"/>
    </source>
</evidence>
<accession>A0A6M0Q9V3</accession>
<gene>
    <name evidence="2" type="ORF">G4D63_12300</name>
</gene>
<name>A0A6M0Q9V3_9BACI</name>